<dbReference type="GO" id="GO:0008017">
    <property type="term" value="F:microtubule binding"/>
    <property type="evidence" value="ECO:0007669"/>
    <property type="project" value="InterPro"/>
</dbReference>
<dbReference type="SUPFAM" id="SSF52540">
    <property type="entry name" value="P-loop containing nucleoside triphosphate hydrolases"/>
    <property type="match status" value="1"/>
</dbReference>
<evidence type="ECO:0000256" key="1">
    <source>
        <dbReference type="ARBA" id="ARBA00022701"/>
    </source>
</evidence>
<dbReference type="PRINTS" id="PR00380">
    <property type="entry name" value="KINESINHEAVY"/>
</dbReference>
<dbReference type="InterPro" id="IPR036961">
    <property type="entry name" value="Kinesin_motor_dom_sf"/>
</dbReference>
<dbReference type="Pfam" id="PF00225">
    <property type="entry name" value="Kinesin"/>
    <property type="match status" value="1"/>
</dbReference>
<dbReference type="GO" id="GO:0005524">
    <property type="term" value="F:ATP binding"/>
    <property type="evidence" value="ECO:0007669"/>
    <property type="project" value="InterPro"/>
</dbReference>
<proteinExistence type="inferred from homology"/>
<dbReference type="InterPro" id="IPR027640">
    <property type="entry name" value="Kinesin-like_fam"/>
</dbReference>
<accession>A0A1D6NYT3</accession>
<comment type="caution">
    <text evidence="3">Lacks conserved residue(s) required for the propagation of feature annotation.</text>
</comment>
<dbReference type="EMBL" id="CM000785">
    <property type="protein sequence ID" value="AQL03135.1"/>
    <property type="molecule type" value="Genomic_DNA"/>
</dbReference>
<dbReference type="InterPro" id="IPR027417">
    <property type="entry name" value="P-loop_NTPase"/>
</dbReference>
<dbReference type="PANTHER" id="PTHR24115:SF416">
    <property type="entry name" value="KINESIN-LIKE PROTEIN KIN-10A"/>
    <property type="match status" value="1"/>
</dbReference>
<dbReference type="eggNOG" id="KOG0243">
    <property type="taxonomic scope" value="Eukaryota"/>
</dbReference>
<dbReference type="PANTHER" id="PTHR24115">
    <property type="entry name" value="KINESIN-RELATED"/>
    <property type="match status" value="1"/>
</dbReference>
<evidence type="ECO:0000256" key="3">
    <source>
        <dbReference type="PROSITE-ProRule" id="PRU00283"/>
    </source>
</evidence>
<dbReference type="PROSITE" id="PS50067">
    <property type="entry name" value="KINESIN_MOTOR_2"/>
    <property type="match status" value="1"/>
</dbReference>
<dbReference type="GO" id="GO:0007018">
    <property type="term" value="P:microtubule-based movement"/>
    <property type="evidence" value="ECO:0007669"/>
    <property type="project" value="InterPro"/>
</dbReference>
<organism evidence="4">
    <name type="scientific">Zea mays</name>
    <name type="common">Maize</name>
    <dbReference type="NCBI Taxonomy" id="4577"/>
    <lineage>
        <taxon>Eukaryota</taxon>
        <taxon>Viridiplantae</taxon>
        <taxon>Streptophyta</taxon>
        <taxon>Embryophyta</taxon>
        <taxon>Tracheophyta</taxon>
        <taxon>Spermatophyta</taxon>
        <taxon>Magnoliopsida</taxon>
        <taxon>Liliopsida</taxon>
        <taxon>Poales</taxon>
        <taxon>Poaceae</taxon>
        <taxon>PACMAD clade</taxon>
        <taxon>Panicoideae</taxon>
        <taxon>Andropogonodae</taxon>
        <taxon>Andropogoneae</taxon>
        <taxon>Tripsacinae</taxon>
        <taxon>Zea</taxon>
    </lineage>
</organism>
<keyword evidence="4" id="KW-0378">Hydrolase</keyword>
<evidence type="ECO:0000256" key="2">
    <source>
        <dbReference type="ARBA" id="ARBA00023175"/>
    </source>
</evidence>
<comment type="similarity">
    <text evidence="3">Belongs to the TRAFAC class myosin-kinesin ATPase superfamily. Kinesin family.</text>
</comment>
<dbReference type="SMART" id="SM00129">
    <property type="entry name" value="KISc"/>
    <property type="match status" value="1"/>
</dbReference>
<dbReference type="GO" id="GO:0005874">
    <property type="term" value="C:microtubule"/>
    <property type="evidence" value="ECO:0007669"/>
    <property type="project" value="UniProtKB-KW"/>
</dbReference>
<dbReference type="GO" id="GO:0016787">
    <property type="term" value="F:hydrolase activity"/>
    <property type="evidence" value="ECO:0007669"/>
    <property type="project" value="UniProtKB-KW"/>
</dbReference>
<keyword evidence="2" id="KW-0505">Motor protein</keyword>
<keyword evidence="1" id="KW-0493">Microtubule</keyword>
<dbReference type="STRING" id="4577.A0A1D6NYT3"/>
<protein>
    <submittedName>
        <fullName evidence="4">p-loop containing nucleoside triphosphate hydrolase superfamily protein</fullName>
    </submittedName>
</protein>
<dbReference type="Gene3D" id="3.40.850.10">
    <property type="entry name" value="Kinesin motor domain"/>
    <property type="match status" value="1"/>
</dbReference>
<evidence type="ECO:0000313" key="4">
    <source>
        <dbReference type="EMBL" id="AQL03135.1"/>
    </source>
</evidence>
<gene>
    <name evidence="4" type="ORF">ZEAMMB73_Zm00001d045761</name>
</gene>
<reference evidence="4" key="1">
    <citation type="submission" date="2015-12" db="EMBL/GenBank/DDBJ databases">
        <title>Update maize B73 reference genome by single molecule sequencing technologies.</title>
        <authorList>
            <consortium name="Maize Genome Sequencing Project"/>
            <person name="Ware D."/>
        </authorList>
    </citation>
    <scope>NUCLEOTIDE SEQUENCE</scope>
    <source>
        <tissue evidence="4">Seedling</tissue>
    </source>
</reference>
<dbReference type="PaxDb" id="4577-GRMZM2G408308_P01"/>
<dbReference type="InParanoid" id="A0A1D6NYT3"/>
<name>A0A1D6NYT3_MAIZE</name>
<sequence length="301" mass="33128">MSPFVLTLGKISRELSGNEAGRISREVFKIILDVPSVGGRLMLVDMAGSENIEAAGQTGFEAKMQTAKINQGNTALKRVVESIANGDSHVPFRDSKLTMLLQDSFEDDKSKILMILCASPDAKELHKTVSTLEYGAKAKCIVRVAHAATPRDKMSSEESSVEENWLKVTSKAIVGTLWSSVLTSESEQIARTHRRMARFERSGRQGRLMRELINLSVSWSWSVGERDAALRHRISHRAMRQCPTRGTASSTWGQARRACSSAHHLRVSSVGGLLGSQVPHSRGCSPWGRIRQTHRPFAPGP</sequence>
<dbReference type="GO" id="GO:0003777">
    <property type="term" value="F:microtubule motor activity"/>
    <property type="evidence" value="ECO:0007669"/>
    <property type="project" value="InterPro"/>
</dbReference>
<dbReference type="AlphaFoldDB" id="A0A1D6NYT3"/>
<dbReference type="InterPro" id="IPR001752">
    <property type="entry name" value="Kinesin_motor_dom"/>
</dbReference>
<dbReference type="FunFam" id="3.40.850.10:FF:000305">
    <property type="entry name" value="p-loop containing nucleoside triphosphate hydrolase superfamily protein"/>
    <property type="match status" value="1"/>
</dbReference>